<dbReference type="Gene3D" id="3.60.10.10">
    <property type="entry name" value="Endonuclease/exonuclease/phosphatase"/>
    <property type="match status" value="1"/>
</dbReference>
<feature type="compositionally biased region" description="Pro residues" evidence="1">
    <location>
        <begin position="97"/>
        <end position="112"/>
    </location>
</feature>
<feature type="compositionally biased region" description="Low complexity" evidence="1">
    <location>
        <begin position="84"/>
        <end position="96"/>
    </location>
</feature>
<dbReference type="EMBL" id="BMTF01000001">
    <property type="protein sequence ID" value="GGV73672.1"/>
    <property type="molecule type" value="Genomic_DNA"/>
</dbReference>
<reference evidence="3" key="1">
    <citation type="journal article" date="2019" name="Int. J. Syst. Evol. Microbiol.">
        <title>The Global Catalogue of Microorganisms (GCM) 10K type strain sequencing project: providing services to taxonomists for standard genome sequencing and annotation.</title>
        <authorList>
            <consortium name="The Broad Institute Genomics Platform"/>
            <consortium name="The Broad Institute Genome Sequencing Center for Infectious Disease"/>
            <person name="Wu L."/>
            <person name="Ma J."/>
        </authorList>
    </citation>
    <scope>NUCLEOTIDE SEQUENCE [LARGE SCALE GENOMIC DNA]</scope>
    <source>
        <strain evidence="3">JCM 4376</strain>
    </source>
</reference>
<dbReference type="SUPFAM" id="SSF56219">
    <property type="entry name" value="DNase I-like"/>
    <property type="match status" value="1"/>
</dbReference>
<feature type="region of interest" description="Disordered" evidence="1">
    <location>
        <begin position="65"/>
        <end position="120"/>
    </location>
</feature>
<protein>
    <submittedName>
        <fullName evidence="2">Uncharacterized protein</fullName>
    </submittedName>
</protein>
<feature type="compositionally biased region" description="Basic and acidic residues" evidence="1">
    <location>
        <begin position="68"/>
        <end position="77"/>
    </location>
</feature>
<accession>A0ABQ2VQ11</accession>
<comment type="caution">
    <text evidence="2">The sequence shown here is derived from an EMBL/GenBank/DDBJ whole genome shotgun (WGS) entry which is preliminary data.</text>
</comment>
<evidence type="ECO:0000313" key="3">
    <source>
        <dbReference type="Proteomes" id="UP000660675"/>
    </source>
</evidence>
<evidence type="ECO:0000256" key="1">
    <source>
        <dbReference type="SAM" id="MobiDB-lite"/>
    </source>
</evidence>
<feature type="region of interest" description="Disordered" evidence="1">
    <location>
        <begin position="1"/>
        <end position="23"/>
    </location>
</feature>
<evidence type="ECO:0000313" key="2">
    <source>
        <dbReference type="EMBL" id="GGV73672.1"/>
    </source>
</evidence>
<organism evidence="2 3">
    <name type="scientific">Streptomyces gelaticus</name>
    <dbReference type="NCBI Taxonomy" id="285446"/>
    <lineage>
        <taxon>Bacteria</taxon>
        <taxon>Bacillati</taxon>
        <taxon>Actinomycetota</taxon>
        <taxon>Actinomycetes</taxon>
        <taxon>Kitasatosporales</taxon>
        <taxon>Streptomycetaceae</taxon>
        <taxon>Streptomyces</taxon>
    </lineage>
</organism>
<dbReference type="InterPro" id="IPR036691">
    <property type="entry name" value="Endo/exonu/phosph_ase_sf"/>
</dbReference>
<proteinExistence type="predicted"/>
<keyword evidence="3" id="KW-1185">Reference proteome</keyword>
<dbReference type="Proteomes" id="UP000660675">
    <property type="component" value="Unassembled WGS sequence"/>
</dbReference>
<name>A0ABQ2VQ11_9ACTN</name>
<gene>
    <name evidence="2" type="ORF">GCM10015535_01160</name>
</gene>
<sequence>MRGWSRSGQGATGGACWATTPKDSGVTVLSKWPILREEQYIHKDSCDSHRWPNKGFDHAELNVGPFDGDGRAGDRAGLRGGGEAAQMRTGTGTGTPTAPPPRAPRSAAPPLPRQHRDTPH</sequence>